<accession>A0A3S1AUH2</accession>
<dbReference type="EMBL" id="RQTK01001061">
    <property type="protein sequence ID" value="RUS72492.1"/>
    <property type="molecule type" value="Genomic_DNA"/>
</dbReference>
<dbReference type="GO" id="GO:0003824">
    <property type="term" value="F:catalytic activity"/>
    <property type="evidence" value="ECO:0007669"/>
    <property type="project" value="InterPro"/>
</dbReference>
<name>A0A3S1AUH2_ELYCH</name>
<dbReference type="STRING" id="188477.A0A3S1AUH2"/>
<dbReference type="Proteomes" id="UP000271974">
    <property type="component" value="Unassembled WGS sequence"/>
</dbReference>
<gene>
    <name evidence="2" type="ORF">EGW08_019746</name>
</gene>
<evidence type="ECO:0000313" key="3">
    <source>
        <dbReference type="Proteomes" id="UP000271974"/>
    </source>
</evidence>
<evidence type="ECO:0000259" key="1">
    <source>
        <dbReference type="Pfam" id="PF04961"/>
    </source>
</evidence>
<protein>
    <recommendedName>
        <fullName evidence="1">Cyclodeaminase/cyclohydrolase domain-containing protein</fullName>
    </recommendedName>
</protein>
<dbReference type="Pfam" id="PF04961">
    <property type="entry name" value="FTCD_C"/>
    <property type="match status" value="1"/>
</dbReference>
<reference evidence="2 3" key="1">
    <citation type="submission" date="2019-01" db="EMBL/GenBank/DDBJ databases">
        <title>A draft genome assembly of the solar-powered sea slug Elysia chlorotica.</title>
        <authorList>
            <person name="Cai H."/>
            <person name="Li Q."/>
            <person name="Fang X."/>
            <person name="Li J."/>
            <person name="Curtis N.E."/>
            <person name="Altenburger A."/>
            <person name="Shibata T."/>
            <person name="Feng M."/>
            <person name="Maeda T."/>
            <person name="Schwartz J.A."/>
            <person name="Shigenobu S."/>
            <person name="Lundholm N."/>
            <person name="Nishiyama T."/>
            <person name="Yang H."/>
            <person name="Hasebe M."/>
            <person name="Li S."/>
            <person name="Pierce S.K."/>
            <person name="Wang J."/>
        </authorList>
    </citation>
    <scope>NUCLEOTIDE SEQUENCE [LARGE SCALE GENOMIC DNA]</scope>
    <source>
        <strain evidence="2">EC2010</strain>
        <tissue evidence="2">Whole organism of an adult</tissue>
    </source>
</reference>
<dbReference type="InterPro" id="IPR007044">
    <property type="entry name" value="Cyclodeamin/CycHdrlase"/>
</dbReference>
<feature type="domain" description="Cyclodeaminase/cyclohydrolase" evidence="1">
    <location>
        <begin position="1"/>
        <end position="97"/>
    </location>
</feature>
<keyword evidence="3" id="KW-1185">Reference proteome</keyword>
<comment type="caution">
    <text evidence="2">The sequence shown here is derived from an EMBL/GenBank/DDBJ whole genome shotgun (WGS) entry which is preliminary data.</text>
</comment>
<dbReference type="InterPro" id="IPR036178">
    <property type="entry name" value="Formintransfe-cycloase-like_sf"/>
</dbReference>
<proteinExistence type="predicted"/>
<sequence>MKLPKKTEEEQKLRNEAMKQGMLTAIKVPMCVAQIANGMWPYMTELAKVSNINCKSDLQVGARVLETGVWGAYYNVMINLQQIEDKEFADKIKGDINTAVTYATQKRDEVLSILEERK</sequence>
<dbReference type="SUPFAM" id="SSF101262">
    <property type="entry name" value="Methenyltetrahydrofolate cyclohydrolase-like"/>
    <property type="match status" value="1"/>
</dbReference>
<evidence type="ECO:0000313" key="2">
    <source>
        <dbReference type="EMBL" id="RUS72492.1"/>
    </source>
</evidence>
<dbReference type="AlphaFoldDB" id="A0A3S1AUH2"/>
<dbReference type="Gene3D" id="1.20.120.680">
    <property type="entry name" value="Formiminotetrahydrofolate cyclodeaminase monomer, up-and-down helical bundle"/>
    <property type="match status" value="1"/>
</dbReference>
<dbReference type="OrthoDB" id="6284113at2759"/>
<organism evidence="2 3">
    <name type="scientific">Elysia chlorotica</name>
    <name type="common">Eastern emerald elysia</name>
    <name type="synonym">Sea slug</name>
    <dbReference type="NCBI Taxonomy" id="188477"/>
    <lineage>
        <taxon>Eukaryota</taxon>
        <taxon>Metazoa</taxon>
        <taxon>Spiralia</taxon>
        <taxon>Lophotrochozoa</taxon>
        <taxon>Mollusca</taxon>
        <taxon>Gastropoda</taxon>
        <taxon>Heterobranchia</taxon>
        <taxon>Euthyneura</taxon>
        <taxon>Panpulmonata</taxon>
        <taxon>Sacoglossa</taxon>
        <taxon>Placobranchoidea</taxon>
        <taxon>Plakobranchidae</taxon>
        <taxon>Elysia</taxon>
    </lineage>
</organism>